<dbReference type="STRING" id="553469.SAMN04487947_3577"/>
<dbReference type="RefSeq" id="WP_089810160.1">
    <property type="nucleotide sequence ID" value="NZ_FOYT01000004.1"/>
</dbReference>
<dbReference type="OrthoDB" id="304960at2157"/>
<proteinExistence type="predicted"/>
<organism evidence="1 2">
    <name type="scientific">Halogeometricum rufum</name>
    <dbReference type="NCBI Taxonomy" id="553469"/>
    <lineage>
        <taxon>Archaea</taxon>
        <taxon>Methanobacteriati</taxon>
        <taxon>Methanobacteriota</taxon>
        <taxon>Stenosarchaea group</taxon>
        <taxon>Halobacteria</taxon>
        <taxon>Halobacteriales</taxon>
        <taxon>Haloferacaceae</taxon>
        <taxon>Halogeometricum</taxon>
    </lineage>
</organism>
<sequence>MSRRALVAALCLSVAVVAAGCAAPGGSGDSAPTLTATDATDANALIRAHTETLRSNSFTARSKTTARDANGTFRVVTTQTWRVDPGRPVRASATRTHAVVGDAPDRYEQRPDEVTAWRRGNETTVRVESGNDSRVRAVALLNSSVRLNQALHRQLLYGLSASRNATVENVTRNGTRLYRVRAELNDTHVSSNASMTLLVDPEGYVRQVETTRTVAYRSGPRVVTRTVRFSRIGETRVERPPWA</sequence>
<dbReference type="AlphaFoldDB" id="A0A1I6IR60"/>
<evidence type="ECO:0000313" key="1">
    <source>
        <dbReference type="EMBL" id="SFR69196.1"/>
    </source>
</evidence>
<reference evidence="2" key="1">
    <citation type="submission" date="2016-10" db="EMBL/GenBank/DDBJ databases">
        <authorList>
            <person name="Varghese N."/>
            <person name="Submissions S."/>
        </authorList>
    </citation>
    <scope>NUCLEOTIDE SEQUENCE [LARGE SCALE GENOMIC DNA]</scope>
    <source>
        <strain evidence="2">CGMCC 1.7736</strain>
    </source>
</reference>
<keyword evidence="2" id="KW-1185">Reference proteome</keyword>
<protein>
    <submittedName>
        <fullName evidence="1">Uncharacterized protein</fullName>
    </submittedName>
</protein>
<dbReference type="Proteomes" id="UP000198531">
    <property type="component" value="Unassembled WGS sequence"/>
</dbReference>
<gene>
    <name evidence="1" type="ORF">SAMN04487947_3577</name>
</gene>
<dbReference type="EMBL" id="FOYT01000004">
    <property type="protein sequence ID" value="SFR69196.1"/>
    <property type="molecule type" value="Genomic_DNA"/>
</dbReference>
<accession>A0A1I6IR60</accession>
<name>A0A1I6IR60_9EURY</name>
<evidence type="ECO:0000313" key="2">
    <source>
        <dbReference type="Proteomes" id="UP000198531"/>
    </source>
</evidence>
<dbReference type="PROSITE" id="PS51257">
    <property type="entry name" value="PROKAR_LIPOPROTEIN"/>
    <property type="match status" value="1"/>
</dbReference>